<dbReference type="NCBIfam" id="TIGR00254">
    <property type="entry name" value="GGDEF"/>
    <property type="match status" value="1"/>
</dbReference>
<accession>E6TQA7</accession>
<dbReference type="RefSeq" id="WP_013487626.1">
    <property type="nucleotide sequence ID" value="NC_014829.1"/>
</dbReference>
<dbReference type="PANTHER" id="PTHR45138:SF9">
    <property type="entry name" value="DIGUANYLATE CYCLASE DGCM-RELATED"/>
    <property type="match status" value="1"/>
</dbReference>
<dbReference type="InterPro" id="IPR043128">
    <property type="entry name" value="Rev_trsase/Diguanyl_cyclase"/>
</dbReference>
<dbReference type="EMBL" id="CP002394">
    <property type="protein sequence ID" value="ADU29285.1"/>
    <property type="molecule type" value="Genomic_DNA"/>
</dbReference>
<dbReference type="eggNOG" id="COG3706">
    <property type="taxonomic scope" value="Bacteria"/>
</dbReference>
<evidence type="ECO:0000313" key="3">
    <source>
        <dbReference type="Proteomes" id="UP000001401"/>
    </source>
</evidence>
<dbReference type="OrthoDB" id="9759607at2"/>
<dbReference type="GO" id="GO:0052621">
    <property type="term" value="F:diguanylate cyclase activity"/>
    <property type="evidence" value="ECO:0007669"/>
    <property type="project" value="TreeGrafter"/>
</dbReference>
<dbReference type="STRING" id="649639.Bcell_1012"/>
<dbReference type="Gene3D" id="3.30.70.270">
    <property type="match status" value="1"/>
</dbReference>
<dbReference type="Pfam" id="PF00990">
    <property type="entry name" value="GGDEF"/>
    <property type="match status" value="1"/>
</dbReference>
<dbReference type="InterPro" id="IPR000160">
    <property type="entry name" value="GGDEF_dom"/>
</dbReference>
<dbReference type="Proteomes" id="UP000001401">
    <property type="component" value="Chromosome"/>
</dbReference>
<dbReference type="GO" id="GO:1902201">
    <property type="term" value="P:negative regulation of bacterial-type flagellum-dependent cell motility"/>
    <property type="evidence" value="ECO:0007669"/>
    <property type="project" value="TreeGrafter"/>
</dbReference>
<dbReference type="PROSITE" id="PS50887">
    <property type="entry name" value="GGDEF"/>
    <property type="match status" value="1"/>
</dbReference>
<organism evidence="2 3">
    <name type="scientific">Evansella cellulosilytica (strain ATCC 21833 / DSM 2522 / FERM P-1141 / JCM 9156 / N-4)</name>
    <name type="common">Bacillus cellulosilyticus</name>
    <dbReference type="NCBI Taxonomy" id="649639"/>
    <lineage>
        <taxon>Bacteria</taxon>
        <taxon>Bacillati</taxon>
        <taxon>Bacillota</taxon>
        <taxon>Bacilli</taxon>
        <taxon>Bacillales</taxon>
        <taxon>Bacillaceae</taxon>
        <taxon>Evansella</taxon>
    </lineage>
</organism>
<sequence length="836" mass="97936">MHSIKVKKSVEDYGVIASQYESEGQGRRALAYRLLEAKKCYREGLFSDAQLSIGKALDLYKKYVNEEPPVCVQLLYGHILEKNGNLKQALTTFYEIYTKHNKIIAFIRTGYISINLRDLSLLKKYESTCIERIHSSSVSLQDKLHLQVILGYFYSYTRRDTSIVNDMIQYHKNNNTKLREKLKKIEYIRWIYNLHILQLLNNFPWNERCHLIFEAESLAEQYEETTMLMNIYNLIGIGLLEENVIKAKDYMIKSKDLAIKLANKHHEMNANTNLFMFYQYLGETSHAIKLADRAKAIGEKINSNFNEINLVKLYYLIEDYDKALKLINEIKPKVRRIHLTMTRVDALVFQYKIMLKQHDVKKAKRLWPFIEKMSKKHKNKAEHLLLQCQYYTLFNRYDKSIYIAKSCLEEGNLSVEERLEFSIMLLEALMKLNKDEAFTEYIQSFEELVYNKGYFGYLGYVYYLKGLFYEKNESYIQARVHFIRARSYFTKVNNQLKQKEMCHHIESVDSALLHSPSNRQVEMMNLLTKNEIIFDSMRLVHSAKTLEDVCKNIVKVLHENIVFDHTYFHFRMGRLRTKTLHVSDKLQSKEISNEKVDIAMKKVMEEKKVCHIQSDSSHLYGFPIISDENEVVCVVLIDNQNVLFGEYVYSVEQFLQMITPKIEKVIMQELVHVDHLTKLYNRNYFTKRLEEEFQKCVDYDSDLSFIMIDIDNFSYVNNQYGHAEGDRILEQVAKGIQQSVRSGDIVGRYGGEELIVILPNTNANIAKGVANRILSDICNIHINDMYQITASIGVSTVDKDSPMTVQELIDKADIAERYAKEHGKNQVSCYWEIAGE</sequence>
<dbReference type="SUPFAM" id="SSF48452">
    <property type="entry name" value="TPR-like"/>
    <property type="match status" value="1"/>
</dbReference>
<dbReference type="KEGG" id="bco:Bcell_1012"/>
<protein>
    <submittedName>
        <fullName evidence="2">Diguanylate cyclase</fullName>
    </submittedName>
</protein>
<feature type="domain" description="GGDEF" evidence="1">
    <location>
        <begin position="701"/>
        <end position="832"/>
    </location>
</feature>
<evidence type="ECO:0000313" key="2">
    <source>
        <dbReference type="EMBL" id="ADU29285.1"/>
    </source>
</evidence>
<dbReference type="InterPro" id="IPR011990">
    <property type="entry name" value="TPR-like_helical_dom_sf"/>
</dbReference>
<dbReference type="AlphaFoldDB" id="E6TQA7"/>
<dbReference type="SMART" id="SM00267">
    <property type="entry name" value="GGDEF"/>
    <property type="match status" value="1"/>
</dbReference>
<evidence type="ECO:0000259" key="1">
    <source>
        <dbReference type="PROSITE" id="PS50887"/>
    </source>
</evidence>
<gene>
    <name evidence="2" type="ordered locus">Bcell_1012</name>
</gene>
<reference evidence="2 3" key="1">
    <citation type="submission" date="2010-12" db="EMBL/GenBank/DDBJ databases">
        <title>Complete sequence of Bacillus cellulosilyticus DSM 2522.</title>
        <authorList>
            <consortium name="US DOE Joint Genome Institute"/>
            <person name="Lucas S."/>
            <person name="Copeland A."/>
            <person name="Lapidus A."/>
            <person name="Cheng J.-F."/>
            <person name="Bruce D."/>
            <person name="Goodwin L."/>
            <person name="Pitluck S."/>
            <person name="Chertkov O."/>
            <person name="Detter J.C."/>
            <person name="Han C."/>
            <person name="Tapia R."/>
            <person name="Land M."/>
            <person name="Hauser L."/>
            <person name="Jeffries C."/>
            <person name="Kyrpides N."/>
            <person name="Ivanova N."/>
            <person name="Mikhailova N."/>
            <person name="Brumm P."/>
            <person name="Mead D."/>
            <person name="Woyke T."/>
        </authorList>
    </citation>
    <scope>NUCLEOTIDE SEQUENCE [LARGE SCALE GENOMIC DNA]</scope>
    <source>
        <strain evidence="3">ATCC 21833 / DSM 2522 / FERM P-1141 / JCM 9156 / N-4</strain>
    </source>
</reference>
<dbReference type="GO" id="GO:0005886">
    <property type="term" value="C:plasma membrane"/>
    <property type="evidence" value="ECO:0007669"/>
    <property type="project" value="TreeGrafter"/>
</dbReference>
<dbReference type="Gene3D" id="1.25.40.10">
    <property type="entry name" value="Tetratricopeptide repeat domain"/>
    <property type="match status" value="1"/>
</dbReference>
<proteinExistence type="predicted"/>
<dbReference type="FunFam" id="3.30.70.270:FF:000001">
    <property type="entry name" value="Diguanylate cyclase domain protein"/>
    <property type="match status" value="1"/>
</dbReference>
<name>E6TQA7_EVAC2</name>
<dbReference type="PANTHER" id="PTHR45138">
    <property type="entry name" value="REGULATORY COMPONENTS OF SENSORY TRANSDUCTION SYSTEM"/>
    <property type="match status" value="1"/>
</dbReference>
<dbReference type="HOGENOM" id="CLU_339717_0_0_9"/>
<dbReference type="InterPro" id="IPR050469">
    <property type="entry name" value="Diguanylate_Cyclase"/>
</dbReference>
<dbReference type="SUPFAM" id="SSF55073">
    <property type="entry name" value="Nucleotide cyclase"/>
    <property type="match status" value="1"/>
</dbReference>
<dbReference type="GO" id="GO:0043709">
    <property type="term" value="P:cell adhesion involved in single-species biofilm formation"/>
    <property type="evidence" value="ECO:0007669"/>
    <property type="project" value="TreeGrafter"/>
</dbReference>
<keyword evidence="3" id="KW-1185">Reference proteome</keyword>
<dbReference type="CDD" id="cd01949">
    <property type="entry name" value="GGDEF"/>
    <property type="match status" value="1"/>
</dbReference>
<dbReference type="InterPro" id="IPR029787">
    <property type="entry name" value="Nucleotide_cyclase"/>
</dbReference>